<name>A0ABP8GG89_9BACT</name>
<dbReference type="RefSeq" id="WP_345253915.1">
    <property type="nucleotide sequence ID" value="NZ_BAABGY010000004.1"/>
</dbReference>
<dbReference type="EMBL" id="BAABGY010000004">
    <property type="protein sequence ID" value="GAA4323426.1"/>
    <property type="molecule type" value="Genomic_DNA"/>
</dbReference>
<accession>A0ABP8GG89</accession>
<keyword evidence="1" id="KW-0472">Membrane</keyword>
<proteinExistence type="predicted"/>
<evidence type="ECO:0000256" key="1">
    <source>
        <dbReference type="SAM" id="Phobius"/>
    </source>
</evidence>
<sequence>MGFFDRLSNGWNITMSSFKVLRANKQLIVFPVLSGAALVLIMASFGLAILAAFGFDVEFLESEFFGAESSGSMVLNYGLIFCFYVVNYFVITFFNMALIHCARLYFHGEEVTVSAGLRFSLSRIGVIFSWALFAATVGTILRAIQENTGIVGKIITGLIGIVWSIATFFVVPVIAYENCGPIDAFRRSAQLMREKWGESLGSRIGFGVVNLLAFILLAVVVVALGATVHWALGVAIAVMGAFSIMIVMSAAETIFIAAVYHNVTGTPVEHFNQQLIDGLFEPKN</sequence>
<keyword evidence="1" id="KW-1133">Transmembrane helix</keyword>
<evidence type="ECO:0000313" key="3">
    <source>
        <dbReference type="Proteomes" id="UP001501725"/>
    </source>
</evidence>
<keyword evidence="3" id="KW-1185">Reference proteome</keyword>
<comment type="caution">
    <text evidence="2">The sequence shown here is derived from an EMBL/GenBank/DDBJ whole genome shotgun (WGS) entry which is preliminary data.</text>
</comment>
<gene>
    <name evidence="2" type="ORF">GCM10023184_10240</name>
</gene>
<feature type="transmembrane region" description="Helical" evidence="1">
    <location>
        <begin position="27"/>
        <end position="55"/>
    </location>
</feature>
<dbReference type="Pfam" id="PF19656">
    <property type="entry name" value="DUF6159"/>
    <property type="match status" value="1"/>
</dbReference>
<dbReference type="Proteomes" id="UP001501725">
    <property type="component" value="Unassembled WGS sequence"/>
</dbReference>
<feature type="transmembrane region" description="Helical" evidence="1">
    <location>
        <begin position="75"/>
        <end position="99"/>
    </location>
</feature>
<organism evidence="2 3">
    <name type="scientific">Flaviaesturariibacter amylovorans</name>
    <dbReference type="NCBI Taxonomy" id="1084520"/>
    <lineage>
        <taxon>Bacteria</taxon>
        <taxon>Pseudomonadati</taxon>
        <taxon>Bacteroidota</taxon>
        <taxon>Chitinophagia</taxon>
        <taxon>Chitinophagales</taxon>
        <taxon>Chitinophagaceae</taxon>
        <taxon>Flaviaestuariibacter</taxon>
    </lineage>
</organism>
<feature type="transmembrane region" description="Helical" evidence="1">
    <location>
        <begin position="230"/>
        <end position="251"/>
    </location>
</feature>
<reference evidence="3" key="1">
    <citation type="journal article" date="2019" name="Int. J. Syst. Evol. Microbiol.">
        <title>The Global Catalogue of Microorganisms (GCM) 10K type strain sequencing project: providing services to taxonomists for standard genome sequencing and annotation.</title>
        <authorList>
            <consortium name="The Broad Institute Genomics Platform"/>
            <consortium name="The Broad Institute Genome Sequencing Center for Infectious Disease"/>
            <person name="Wu L."/>
            <person name="Ma J."/>
        </authorList>
    </citation>
    <scope>NUCLEOTIDE SEQUENCE [LARGE SCALE GENOMIC DNA]</scope>
    <source>
        <strain evidence="3">JCM 17919</strain>
    </source>
</reference>
<feature type="transmembrane region" description="Helical" evidence="1">
    <location>
        <begin position="120"/>
        <end position="144"/>
    </location>
</feature>
<protein>
    <submittedName>
        <fullName evidence="2">DUF6159 family protein</fullName>
    </submittedName>
</protein>
<evidence type="ECO:0000313" key="2">
    <source>
        <dbReference type="EMBL" id="GAA4323426.1"/>
    </source>
</evidence>
<keyword evidence="1" id="KW-0812">Transmembrane</keyword>
<feature type="transmembrane region" description="Helical" evidence="1">
    <location>
        <begin position="200"/>
        <end position="224"/>
    </location>
</feature>
<dbReference type="InterPro" id="IPR046157">
    <property type="entry name" value="DUF6159"/>
</dbReference>
<feature type="transmembrane region" description="Helical" evidence="1">
    <location>
        <begin position="150"/>
        <end position="179"/>
    </location>
</feature>